<feature type="binding site" evidence="1">
    <location>
        <position position="127"/>
    </location>
    <ligand>
        <name>a divalent metal cation</name>
        <dbReference type="ChEBI" id="CHEBI:60240"/>
        <label>2</label>
    </ligand>
</feature>
<dbReference type="eggNOG" id="COG0084">
    <property type="taxonomic scope" value="Bacteria"/>
</dbReference>
<evidence type="ECO:0000313" key="2">
    <source>
        <dbReference type="EMBL" id="RGX77126.1"/>
    </source>
</evidence>
<feature type="binding site" evidence="1">
    <location>
        <position position="103"/>
    </location>
    <ligand>
        <name>a divalent metal cation</name>
        <dbReference type="ChEBI" id="CHEBI:60240"/>
        <label>2</label>
    </ligand>
</feature>
<dbReference type="EMBL" id="QSCF01000031">
    <property type="protein sequence ID" value="RGX77126.1"/>
    <property type="molecule type" value="Genomic_DNA"/>
</dbReference>
<dbReference type="PIRSF" id="PIRSF005902">
    <property type="entry name" value="DNase_TatD"/>
    <property type="match status" value="1"/>
</dbReference>
<dbReference type="GO" id="GO:0016788">
    <property type="term" value="F:hydrolase activity, acting on ester bonds"/>
    <property type="evidence" value="ECO:0007669"/>
    <property type="project" value="InterPro"/>
</dbReference>
<reference evidence="3" key="1">
    <citation type="submission" date="2016-11" db="EMBL/GenBank/DDBJ databases">
        <authorList>
            <person name="Jaros S."/>
            <person name="Januszkiewicz K."/>
            <person name="Wedrychowicz H."/>
        </authorList>
    </citation>
    <scope>NUCLEOTIDE SEQUENCE [LARGE SCALE GENOMIC DNA]</scope>
    <source>
        <strain evidence="3">DSM 26884</strain>
    </source>
</reference>
<dbReference type="AlphaFoldDB" id="A0A1M6KK10"/>
<dbReference type="PANTHER" id="PTHR46124:SF2">
    <property type="entry name" value="D-AMINOACYL-TRNA DEACYLASE"/>
    <property type="match status" value="1"/>
</dbReference>
<dbReference type="Gene3D" id="3.20.20.140">
    <property type="entry name" value="Metal-dependent hydrolases"/>
    <property type="match status" value="1"/>
</dbReference>
<proteinExistence type="predicted"/>
<dbReference type="RefSeq" id="WP_073314774.1">
    <property type="nucleotide sequence ID" value="NZ_CABMFG010000031.1"/>
</dbReference>
<dbReference type="Proteomes" id="UP000286075">
    <property type="component" value="Unassembled WGS sequence"/>
</dbReference>
<dbReference type="GeneID" id="92714316"/>
<dbReference type="SUPFAM" id="SSF51556">
    <property type="entry name" value="Metallo-dependent hydrolases"/>
    <property type="match status" value="1"/>
</dbReference>
<gene>
    <name evidence="2" type="ORF">DXA68_16680</name>
    <name evidence="3" type="ORF">SAMN05444350_13810</name>
</gene>
<evidence type="ECO:0000313" key="5">
    <source>
        <dbReference type="Proteomes" id="UP000286075"/>
    </source>
</evidence>
<dbReference type="GO" id="GO:0046872">
    <property type="term" value="F:metal ion binding"/>
    <property type="evidence" value="ECO:0007669"/>
    <property type="project" value="UniProtKB-KW"/>
</dbReference>
<dbReference type="InterPro" id="IPR001130">
    <property type="entry name" value="TatD-like"/>
</dbReference>
<reference evidence="4" key="2">
    <citation type="submission" date="2016-11" db="EMBL/GenBank/DDBJ databases">
        <authorList>
            <person name="Varghese N."/>
            <person name="Submissions S."/>
        </authorList>
    </citation>
    <scope>NUCLEOTIDE SEQUENCE [LARGE SCALE GENOMIC DNA]</scope>
    <source>
        <strain evidence="4">DSM 26884</strain>
    </source>
</reference>
<keyword evidence="1" id="KW-0479">Metal-binding</keyword>
<evidence type="ECO:0000313" key="3">
    <source>
        <dbReference type="EMBL" id="SHJ59180.1"/>
    </source>
</evidence>
<dbReference type="Proteomes" id="UP000184192">
    <property type="component" value="Unassembled WGS sequence"/>
</dbReference>
<dbReference type="InterPro" id="IPR032466">
    <property type="entry name" value="Metal_Hydrolase"/>
</dbReference>
<dbReference type="Pfam" id="PF01026">
    <property type="entry name" value="TatD_DNase"/>
    <property type="match status" value="1"/>
</dbReference>
<reference evidence="2 5" key="3">
    <citation type="submission" date="2018-08" db="EMBL/GenBank/DDBJ databases">
        <title>A genome reference for cultivated species of the human gut microbiota.</title>
        <authorList>
            <person name="Zou Y."/>
            <person name="Xue W."/>
            <person name="Luo G."/>
        </authorList>
    </citation>
    <scope>NUCLEOTIDE SEQUENCE [LARGE SCALE GENOMIC DNA]</scope>
    <source>
        <strain evidence="2 5">OF03-9BH</strain>
    </source>
</reference>
<accession>A0A1M6KK10</accession>
<feature type="binding site" evidence="1">
    <location>
        <position position="170"/>
    </location>
    <ligand>
        <name>a divalent metal cation</name>
        <dbReference type="ChEBI" id="CHEBI:60240"/>
        <label>1</label>
    </ligand>
</feature>
<protein>
    <submittedName>
        <fullName evidence="3">TatD DNase family protein</fullName>
    </submittedName>
    <submittedName>
        <fullName evidence="2">TatD family deoxyribonuclease</fullName>
    </submittedName>
</protein>
<keyword evidence="4" id="KW-1185">Reference proteome</keyword>
<organism evidence="3 4">
    <name type="scientific">Bacteroides stercorirosoris</name>
    <dbReference type="NCBI Taxonomy" id="871324"/>
    <lineage>
        <taxon>Bacteria</taxon>
        <taxon>Pseudomonadati</taxon>
        <taxon>Bacteroidota</taxon>
        <taxon>Bacteroidia</taxon>
        <taxon>Bacteroidales</taxon>
        <taxon>Bacteroidaceae</taxon>
        <taxon>Bacteroides</taxon>
    </lineage>
</organism>
<sequence length="209" mass="24334">MKIPVDIHTHRQPQVPGEAIVNCFPETFVPQAGGWYSVGIHPWRITLSDVTAHFEELLHHPQVLAVGEAGLDKLVEAPLPLQIKIFEFQARLAEEIDKPLVIHLVKAVDELLKLRRRLHPMKPWIIHGFRGKAALAEEYLRHGFYLSFGERYQEEALRIVPPERLFIETDESTMPVGRLYERAAEVREIPLEELRETIRRNVDEIFFRR</sequence>
<feature type="binding site" evidence="1">
    <location>
        <position position="68"/>
    </location>
    <ligand>
        <name>a divalent metal cation</name>
        <dbReference type="ChEBI" id="CHEBI:60240"/>
        <label>1</label>
    </ligand>
</feature>
<evidence type="ECO:0000256" key="1">
    <source>
        <dbReference type="PIRSR" id="PIRSR005902-1"/>
    </source>
</evidence>
<name>A0A1M6KK10_9BACE</name>
<evidence type="ECO:0000313" key="4">
    <source>
        <dbReference type="Proteomes" id="UP000184192"/>
    </source>
</evidence>
<dbReference type="GO" id="GO:0005829">
    <property type="term" value="C:cytosol"/>
    <property type="evidence" value="ECO:0007669"/>
    <property type="project" value="TreeGrafter"/>
</dbReference>
<dbReference type="EMBL" id="FQZN01000038">
    <property type="protein sequence ID" value="SHJ59180.1"/>
    <property type="molecule type" value="Genomic_DNA"/>
</dbReference>
<dbReference type="OrthoDB" id="664222at2"/>
<dbReference type="PANTHER" id="PTHR46124">
    <property type="entry name" value="D-AMINOACYL-TRNA DEACYLASE"/>
    <property type="match status" value="1"/>
</dbReference>